<accession>A0A2T0VJA3</accession>
<keyword evidence="1" id="KW-0472">Membrane</keyword>
<feature type="transmembrane region" description="Helical" evidence="1">
    <location>
        <begin position="21"/>
        <end position="42"/>
    </location>
</feature>
<evidence type="ECO:0000256" key="1">
    <source>
        <dbReference type="SAM" id="Phobius"/>
    </source>
</evidence>
<name>A0A2T0VJA3_9MICO</name>
<reference evidence="2 3" key="1">
    <citation type="submission" date="2018-03" db="EMBL/GenBank/DDBJ databases">
        <title>Genomic Encyclopedia of Type Strains, Phase III (KMG-III): the genomes of soil and plant-associated and newly described type strains.</title>
        <authorList>
            <person name="Whitman W."/>
        </authorList>
    </citation>
    <scope>NUCLEOTIDE SEQUENCE [LARGE SCALE GENOMIC DNA]</scope>
    <source>
        <strain evidence="2 3">CGMCC 1.12484</strain>
    </source>
</reference>
<evidence type="ECO:0000313" key="2">
    <source>
        <dbReference type="EMBL" id="PRY70293.1"/>
    </source>
</evidence>
<dbReference type="Proteomes" id="UP000237983">
    <property type="component" value="Unassembled WGS sequence"/>
</dbReference>
<sequence>MTSPVTRPTTIVQPQGRGLGLAALVYCVAAFGYQIACVLAAGQTSSLDTSSIDTVLPLLPFVILFGIAFCLVAGIKTPRGRKLAVAGGIVLAAGPIVALLASLIIGEVV</sequence>
<feature type="transmembrane region" description="Helical" evidence="1">
    <location>
        <begin position="54"/>
        <end position="74"/>
    </location>
</feature>
<protein>
    <submittedName>
        <fullName evidence="2">Uncharacterized protein</fullName>
    </submittedName>
</protein>
<evidence type="ECO:0000313" key="3">
    <source>
        <dbReference type="Proteomes" id="UP000237983"/>
    </source>
</evidence>
<gene>
    <name evidence="2" type="ORF">B0I08_101423</name>
</gene>
<dbReference type="EMBL" id="PVTL01000001">
    <property type="protein sequence ID" value="PRY70293.1"/>
    <property type="molecule type" value="Genomic_DNA"/>
</dbReference>
<dbReference type="RefSeq" id="WP_106209306.1">
    <property type="nucleotide sequence ID" value="NZ_PVTL01000001.1"/>
</dbReference>
<proteinExistence type="predicted"/>
<keyword evidence="1" id="KW-1133">Transmembrane helix</keyword>
<keyword evidence="1" id="KW-0812">Transmembrane</keyword>
<dbReference type="AlphaFoldDB" id="A0A2T0VJA3"/>
<feature type="transmembrane region" description="Helical" evidence="1">
    <location>
        <begin position="83"/>
        <end position="105"/>
    </location>
</feature>
<organism evidence="2 3">
    <name type="scientific">Glaciihabitans tibetensis</name>
    <dbReference type="NCBI Taxonomy" id="1266600"/>
    <lineage>
        <taxon>Bacteria</taxon>
        <taxon>Bacillati</taxon>
        <taxon>Actinomycetota</taxon>
        <taxon>Actinomycetes</taxon>
        <taxon>Micrococcales</taxon>
        <taxon>Microbacteriaceae</taxon>
        <taxon>Glaciihabitans</taxon>
    </lineage>
</organism>
<keyword evidence="3" id="KW-1185">Reference proteome</keyword>
<comment type="caution">
    <text evidence="2">The sequence shown here is derived from an EMBL/GenBank/DDBJ whole genome shotgun (WGS) entry which is preliminary data.</text>
</comment>